<sequence length="128" mass="14198">MDDTTRSRPASVQFSDTVFALLSSRRRRHVVSFLADRESRISLSELAAEVTARERTEESDGTVPERTEKSGETPMGRTEETVATLHHNHLPRLADAGAITYDAEGRTVTPTHLEELASLVRSADADEY</sequence>
<organism evidence="3 4">
    <name type="scientific">Halopelagius fulvigenes</name>
    <dbReference type="NCBI Taxonomy" id="1198324"/>
    <lineage>
        <taxon>Archaea</taxon>
        <taxon>Methanobacteriati</taxon>
        <taxon>Methanobacteriota</taxon>
        <taxon>Stenosarchaea group</taxon>
        <taxon>Halobacteria</taxon>
        <taxon>Halobacteriales</taxon>
        <taxon>Haloferacaceae</taxon>
    </lineage>
</organism>
<dbReference type="InterPro" id="IPR036388">
    <property type="entry name" value="WH-like_DNA-bd_sf"/>
</dbReference>
<name>A0ABD5TTT4_9EURY</name>
<protein>
    <recommendedName>
        <fullName evidence="2">DUF7344 domain-containing protein</fullName>
    </recommendedName>
</protein>
<comment type="caution">
    <text evidence="3">The sequence shown here is derived from an EMBL/GenBank/DDBJ whole genome shotgun (WGS) entry which is preliminary data.</text>
</comment>
<keyword evidence="4" id="KW-1185">Reference proteome</keyword>
<evidence type="ECO:0000313" key="4">
    <source>
        <dbReference type="Proteomes" id="UP001596408"/>
    </source>
</evidence>
<evidence type="ECO:0000259" key="2">
    <source>
        <dbReference type="Pfam" id="PF24035"/>
    </source>
</evidence>
<dbReference type="EMBL" id="JBHSXH010000009">
    <property type="protein sequence ID" value="MFC6823985.1"/>
    <property type="molecule type" value="Genomic_DNA"/>
</dbReference>
<reference evidence="3 4" key="1">
    <citation type="journal article" date="2019" name="Int. J. Syst. Evol. Microbiol.">
        <title>The Global Catalogue of Microorganisms (GCM) 10K type strain sequencing project: providing services to taxonomists for standard genome sequencing and annotation.</title>
        <authorList>
            <consortium name="The Broad Institute Genomics Platform"/>
            <consortium name="The Broad Institute Genome Sequencing Center for Infectious Disease"/>
            <person name="Wu L."/>
            <person name="Ma J."/>
        </authorList>
    </citation>
    <scope>NUCLEOTIDE SEQUENCE [LARGE SCALE GENOMIC DNA]</scope>
    <source>
        <strain evidence="3 4">YIM 94188</strain>
    </source>
</reference>
<accession>A0ABD5TTT4</accession>
<dbReference type="AlphaFoldDB" id="A0ABD5TTT4"/>
<feature type="compositionally biased region" description="Basic and acidic residues" evidence="1">
    <location>
        <begin position="51"/>
        <end position="71"/>
    </location>
</feature>
<dbReference type="RefSeq" id="WP_379692553.1">
    <property type="nucleotide sequence ID" value="NZ_JBHSXH010000009.1"/>
</dbReference>
<feature type="domain" description="DUF7344" evidence="2">
    <location>
        <begin position="19"/>
        <end position="109"/>
    </location>
</feature>
<proteinExistence type="predicted"/>
<feature type="region of interest" description="Disordered" evidence="1">
    <location>
        <begin position="50"/>
        <end position="89"/>
    </location>
</feature>
<evidence type="ECO:0000256" key="1">
    <source>
        <dbReference type="SAM" id="MobiDB-lite"/>
    </source>
</evidence>
<dbReference type="Pfam" id="PF24035">
    <property type="entry name" value="DUF7344"/>
    <property type="match status" value="1"/>
</dbReference>
<dbReference type="Gene3D" id="1.10.10.10">
    <property type="entry name" value="Winged helix-like DNA-binding domain superfamily/Winged helix DNA-binding domain"/>
    <property type="match status" value="1"/>
</dbReference>
<dbReference type="Proteomes" id="UP001596408">
    <property type="component" value="Unassembled WGS sequence"/>
</dbReference>
<gene>
    <name evidence="3" type="ORF">ACFQEV_03115</name>
</gene>
<evidence type="ECO:0000313" key="3">
    <source>
        <dbReference type="EMBL" id="MFC6823985.1"/>
    </source>
</evidence>
<dbReference type="InterPro" id="IPR055768">
    <property type="entry name" value="DUF7344"/>
</dbReference>